<dbReference type="InterPro" id="IPR001054">
    <property type="entry name" value="A/G_cyclase"/>
</dbReference>
<dbReference type="PANTHER" id="PTHR45655">
    <property type="entry name" value="GUANYLATE CYCLASE SOLUBLE SUBUNIT BETA-2"/>
    <property type="match status" value="1"/>
</dbReference>
<evidence type="ECO:0000313" key="5">
    <source>
        <dbReference type="Proteomes" id="UP000179807"/>
    </source>
</evidence>
<dbReference type="GO" id="GO:0019934">
    <property type="term" value="P:cGMP-mediated signaling"/>
    <property type="evidence" value="ECO:0007669"/>
    <property type="project" value="TreeGrafter"/>
</dbReference>
<feature type="transmembrane region" description="Helical" evidence="1">
    <location>
        <begin position="220"/>
        <end position="240"/>
    </location>
</feature>
<comment type="caution">
    <text evidence="4">The sequence shown here is derived from an EMBL/GenBank/DDBJ whole genome shotgun (WGS) entry which is preliminary data.</text>
</comment>
<evidence type="ECO:0000256" key="1">
    <source>
        <dbReference type="SAM" id="Phobius"/>
    </source>
</evidence>
<dbReference type="GO" id="GO:0004383">
    <property type="term" value="F:guanylate cyclase activity"/>
    <property type="evidence" value="ECO:0007669"/>
    <property type="project" value="TreeGrafter"/>
</dbReference>
<dbReference type="PROSITE" id="PS50125">
    <property type="entry name" value="GUANYLATE_CYCLASE_2"/>
    <property type="match status" value="1"/>
</dbReference>
<name>A0A1J4KTY8_9EUKA</name>
<feature type="transmembrane region" description="Helical" evidence="1">
    <location>
        <begin position="35"/>
        <end position="53"/>
    </location>
</feature>
<dbReference type="SUPFAM" id="SSF55073">
    <property type="entry name" value="Nucleotide cyclase"/>
    <property type="match status" value="1"/>
</dbReference>
<dbReference type="InterPro" id="IPR000014">
    <property type="entry name" value="PAS"/>
</dbReference>
<dbReference type="GO" id="GO:0070482">
    <property type="term" value="P:response to oxygen levels"/>
    <property type="evidence" value="ECO:0007669"/>
    <property type="project" value="TreeGrafter"/>
</dbReference>
<feature type="transmembrane region" description="Helical" evidence="1">
    <location>
        <begin position="619"/>
        <end position="645"/>
    </location>
</feature>
<dbReference type="GeneID" id="94825729"/>
<keyword evidence="1" id="KW-0472">Membrane</keyword>
<dbReference type="PROSITE" id="PS50112">
    <property type="entry name" value="PAS"/>
    <property type="match status" value="1"/>
</dbReference>
<gene>
    <name evidence="4" type="ORF">TRFO_02984</name>
</gene>
<feature type="domain" description="Guanylate cyclase" evidence="3">
    <location>
        <begin position="1354"/>
        <end position="1464"/>
    </location>
</feature>
<sequence>METSNFSSATTSSYNTKREELPFLRKSIVSRFKTVMWHFFGYAFASFPIYPTFVKICSVLRQIQMIVPAMFLSIEDLYPPGTIMYRIAKVLSVFTRIIPIGSEVSDFCIIGWILFIFALADVSTTVLSTFHFSKKSELPRHFINYINFFGITINNILKPIALNVATILLLWEKSHTIDFILSGLIFLLFGGMFLIDLARNVASLTFFPTTFITMRQFPHTIMNLLTPFLCVLSELDKIIIFPYSKIIFPFIMIAIYIIQYYFMAYMGILIASWEYDSFGATTCTSILVCCSSLAFYMTNHSIPLFVPLFYFAIWIVFLFIISFIRRQLEKKSLKFLDELEKNGFEDKKLPSQCVLLHYITNGCLLGHPYCTSLAIFRDIIEICPEKHLILFAFAKFLAIYPDESHQLQWVLIKIAKIKCSEYLRKYMATQISELLMRRDTSLSPELKKKIQSIAQLIISAKIKIRNAWEAAMNGSTNKLLPMFSKATDLIDQIDLKFANLISYHSNNQYALFLYASYLKDIVADYQKSALFKEMARVAQTGKNSPVDKPYLFGRHYFPNMPHRYNMNVNQLTNLTETQTIPTSQEDFGLKDEDSDLNHDAMNLHTQIKSSIDNISIPSVYYSILCILANMFLILIIPFIAFMLLVPTLTTTISSPAAYLSVVTESRSRSMMTFTALLNYRLTLVTNATIQCYSSQPISSYIGGKCDQKEMLVFFNNMALNALNSIPVLQLSKENDKNLKEAQYILFQKEYQFREYIEYDTYANVERCLYTQLVTLLETSLSIVGGPDASDLNVSVYGRQYSNIINNYLNVINLMEETCNSLKLFLLSQVLALRNTFKIIQIAATIGIPVINILLIILCYRWLAMNQRITYKCFNALPKSTLLLMMQKLEVYSQQAVSLNHLSSQYTQLTQSEEIQHKKEQDDKIIALFHTSPIGFYNQKILLLMFSLILLTILETCLISYSLSVYIFGADQYMKSTPHISTIISTLVDMQQLATTLTMYAHREYHQQVDIGRFNHSFLSVFDSCLQNFHIFYFGNESQNSNPIMMSTQQLFYSLMREPKFPENLTALFNLYDILPYDLMFYYLMEVLKWLYTTTENINYPLESTNEYLTHMWNLIYVQLYSNFFAPLYWNYVEEVNNLIITQFSSYYLINSLLLVSTLAIIINSIYLLLMIKQQLISVLRLLLHAPPNAVVKSRYLLMLLSGTFNIPEKNLSSLDDSSFYKVVDESPNGIIKTDKSGNVLEMNKSAIRLLGEIKTFNVNSFHNFIEINDNKLAVKIVNVHDFIYVMFHNKTQECYFKQMIQKEEDRRDQLMKIIIPEAILNEYKGQPHHSTIAFQAQTVTVLTINIKCANMDRDIFATFLKHLKTLQKRYPAVNYVDIDFSTFIAVSGLLQTQYNDDASANQLIDFAADAVTYCKSFKTDKKDDMVVQAGVVTGGPLTAGVIYLKKIPRFEIFGDVLDYSKSMSKLAANYSIYMTRSTYEYVYGASYDIREVGEISVPNLGNILSYSIQF</sequence>
<evidence type="ECO:0008006" key="6">
    <source>
        <dbReference type="Google" id="ProtNLM"/>
    </source>
</evidence>
<dbReference type="PANTHER" id="PTHR45655:SF13">
    <property type="entry name" value="SOLUBLE GUANYLATE CYCLASE GCY-32-RELATED"/>
    <property type="match status" value="1"/>
</dbReference>
<dbReference type="VEuPathDB" id="TrichDB:TRFO_02984"/>
<dbReference type="RefSeq" id="XP_068367863.1">
    <property type="nucleotide sequence ID" value="XM_068491025.1"/>
</dbReference>
<feature type="transmembrane region" description="Helical" evidence="1">
    <location>
        <begin position="940"/>
        <end position="967"/>
    </location>
</feature>
<keyword evidence="1" id="KW-1133">Transmembrane helix</keyword>
<evidence type="ECO:0000259" key="3">
    <source>
        <dbReference type="PROSITE" id="PS50125"/>
    </source>
</evidence>
<accession>A0A1J4KTY8</accession>
<reference evidence="4" key="1">
    <citation type="submission" date="2016-10" db="EMBL/GenBank/DDBJ databases">
        <authorList>
            <person name="Benchimol M."/>
            <person name="Almeida L.G."/>
            <person name="Vasconcelos A.T."/>
            <person name="Perreira-Neves A."/>
            <person name="Rosa I.A."/>
            <person name="Tasca T."/>
            <person name="Bogo M.R."/>
            <person name="de Souza W."/>
        </authorList>
    </citation>
    <scope>NUCLEOTIDE SEQUENCE [LARGE SCALE GENOMIC DNA]</scope>
    <source>
        <strain evidence="4">K</strain>
    </source>
</reference>
<evidence type="ECO:0000259" key="2">
    <source>
        <dbReference type="PROSITE" id="PS50112"/>
    </source>
</evidence>
<keyword evidence="1" id="KW-0812">Transmembrane</keyword>
<feature type="domain" description="PAS" evidence="2">
    <location>
        <begin position="1215"/>
        <end position="1251"/>
    </location>
</feature>
<dbReference type="Pfam" id="PF00211">
    <property type="entry name" value="Guanylate_cyc"/>
    <property type="match status" value="1"/>
</dbReference>
<feature type="transmembrane region" description="Helical" evidence="1">
    <location>
        <begin position="304"/>
        <end position="324"/>
    </location>
</feature>
<dbReference type="InterPro" id="IPR029787">
    <property type="entry name" value="Nucleotide_cyclase"/>
</dbReference>
<dbReference type="GO" id="GO:0008074">
    <property type="term" value="C:guanylate cyclase complex, soluble"/>
    <property type="evidence" value="ECO:0007669"/>
    <property type="project" value="TreeGrafter"/>
</dbReference>
<keyword evidence="5" id="KW-1185">Reference proteome</keyword>
<proteinExistence type="predicted"/>
<dbReference type="EMBL" id="MLAK01000325">
    <property type="protein sequence ID" value="OHT14727.1"/>
    <property type="molecule type" value="Genomic_DNA"/>
</dbReference>
<dbReference type="Proteomes" id="UP000179807">
    <property type="component" value="Unassembled WGS sequence"/>
</dbReference>
<dbReference type="Gene3D" id="3.30.70.1230">
    <property type="entry name" value="Nucleotide cyclase"/>
    <property type="match status" value="1"/>
</dbReference>
<feature type="transmembrane region" description="Helical" evidence="1">
    <location>
        <begin position="246"/>
        <end position="271"/>
    </location>
</feature>
<feature type="transmembrane region" description="Helical" evidence="1">
    <location>
        <begin position="1149"/>
        <end position="1171"/>
    </location>
</feature>
<evidence type="ECO:0000313" key="4">
    <source>
        <dbReference type="EMBL" id="OHT14727.1"/>
    </source>
</evidence>
<feature type="transmembrane region" description="Helical" evidence="1">
    <location>
        <begin position="109"/>
        <end position="130"/>
    </location>
</feature>
<feature type="transmembrane region" description="Helical" evidence="1">
    <location>
        <begin position="142"/>
        <end position="171"/>
    </location>
</feature>
<protein>
    <recommendedName>
        <fullName evidence="6">Guanylate cyclase domain-containing protein</fullName>
    </recommendedName>
</protein>
<feature type="transmembrane region" description="Helical" evidence="1">
    <location>
        <begin position="838"/>
        <end position="862"/>
    </location>
</feature>
<organism evidence="4 5">
    <name type="scientific">Tritrichomonas foetus</name>
    <dbReference type="NCBI Taxonomy" id="1144522"/>
    <lineage>
        <taxon>Eukaryota</taxon>
        <taxon>Metamonada</taxon>
        <taxon>Parabasalia</taxon>
        <taxon>Tritrichomonadida</taxon>
        <taxon>Tritrichomonadidae</taxon>
        <taxon>Tritrichomonas</taxon>
    </lineage>
</organism>
<feature type="transmembrane region" description="Helical" evidence="1">
    <location>
        <begin position="177"/>
        <end position="199"/>
    </location>
</feature>